<evidence type="ECO:0000259" key="1">
    <source>
        <dbReference type="Pfam" id="PF06445"/>
    </source>
</evidence>
<dbReference type="Proteomes" id="UP000193244">
    <property type="component" value="Unassembled WGS sequence"/>
</dbReference>
<dbReference type="InterPro" id="IPR008319">
    <property type="entry name" value="GyrI-like_CCH_Lin2189-like"/>
</dbReference>
<dbReference type="InterPro" id="IPR029442">
    <property type="entry name" value="GyrI-like"/>
</dbReference>
<evidence type="ECO:0000313" key="3">
    <source>
        <dbReference type="Proteomes" id="UP000193244"/>
    </source>
</evidence>
<gene>
    <name evidence="2" type="ORF">SAMN06296010_2848</name>
</gene>
<feature type="domain" description="GyrI-like small molecule binding" evidence="1">
    <location>
        <begin position="26"/>
        <end position="201"/>
    </location>
</feature>
<dbReference type="OrthoDB" id="4772335at2"/>
<keyword evidence="3" id="KW-1185">Reference proteome</keyword>
<proteinExistence type="predicted"/>
<name>A0A1X7KRZ9_9MICO</name>
<dbReference type="Pfam" id="PF06445">
    <property type="entry name" value="GyrI-like"/>
    <property type="match status" value="1"/>
</dbReference>
<dbReference type="SUPFAM" id="SSF55136">
    <property type="entry name" value="Probable bacterial effector-binding domain"/>
    <property type="match status" value="1"/>
</dbReference>
<dbReference type="Gene3D" id="3.20.80.10">
    <property type="entry name" value="Regulatory factor, effector binding domain"/>
    <property type="match status" value="1"/>
</dbReference>
<dbReference type="EMBL" id="FXAY01000005">
    <property type="protein sequence ID" value="SMG44216.1"/>
    <property type="molecule type" value="Genomic_DNA"/>
</dbReference>
<dbReference type="STRING" id="150121.SAMN06296010_2848"/>
<organism evidence="2 3">
    <name type="scientific">Agreia pratensis</name>
    <dbReference type="NCBI Taxonomy" id="150121"/>
    <lineage>
        <taxon>Bacteria</taxon>
        <taxon>Bacillati</taxon>
        <taxon>Actinomycetota</taxon>
        <taxon>Actinomycetes</taxon>
        <taxon>Micrococcales</taxon>
        <taxon>Microbacteriaceae</taxon>
        <taxon>Agreia</taxon>
    </lineage>
</organism>
<dbReference type="RefSeq" id="WP_085487131.1">
    <property type="nucleotide sequence ID" value="NZ_FXAY01000005.1"/>
</dbReference>
<dbReference type="InterPro" id="IPR011256">
    <property type="entry name" value="Reg_factor_effector_dom_sf"/>
</dbReference>
<protein>
    <recommendedName>
        <fullName evidence="1">GyrI-like small molecule binding domain-containing protein</fullName>
    </recommendedName>
</protein>
<sequence>MQKYDVKKEHSALYSPSATTFSDVLVPPLNYLAVDGEGDPNTAPAYAAAIEALFSTSYTIKFASKARGRDFVVGPLEALWTADDAGVFVSRDKDSWRWTALINQPEWITADDVAAALTTIAAKKPNPALSTTRLITLDEGRSIQILHVGSYDDEGPTLARLHDEYLPQNGLTFNGLHHEVYLSDARRTAPQKLKTVLRQPVRAALSTE</sequence>
<reference evidence="3" key="1">
    <citation type="submission" date="2017-04" db="EMBL/GenBank/DDBJ databases">
        <authorList>
            <person name="Varghese N."/>
            <person name="Submissions S."/>
        </authorList>
    </citation>
    <scope>NUCLEOTIDE SEQUENCE [LARGE SCALE GENOMIC DNA]</scope>
    <source>
        <strain evidence="3">VKM Ac-2510</strain>
    </source>
</reference>
<dbReference type="PIRSF" id="PIRSF031644">
    <property type="entry name" value="UCP031644"/>
    <property type="match status" value="1"/>
</dbReference>
<dbReference type="AlphaFoldDB" id="A0A1X7KRZ9"/>
<accession>A0A1X7KRZ9</accession>
<evidence type="ECO:0000313" key="2">
    <source>
        <dbReference type="EMBL" id="SMG44216.1"/>
    </source>
</evidence>